<accession>A0A6A8AJ33</accession>
<evidence type="ECO:0000313" key="1">
    <source>
        <dbReference type="EMBL" id="MQY49857.1"/>
    </source>
</evidence>
<keyword evidence="2" id="KW-1185">Reference proteome</keyword>
<dbReference type="RefSeq" id="WP_153359988.1">
    <property type="nucleotide sequence ID" value="NZ_JAYKOO010000001.1"/>
</dbReference>
<dbReference type="PIRSF" id="PIRSF033328">
    <property type="entry name" value="Phest_Mll4975"/>
    <property type="match status" value="1"/>
</dbReference>
<name>A0A6A8AJ33_9HYPH</name>
<sequence>MRYSINFTPPAHDPLTLAAAQWLGRHPFSGATLDHPALRSLSLHDIAFNTALPRRSGFHGCLRPTFRLAPGTSEQELLRDLMRFAGKQRPFTLPQLEVVRIGTQFALAPVIPSQAMHLLAGAVVTEFERFRLPMPDDEMERADPGNLSAGQFANMLRWGDPYVMDEFRFHMILSGPLGQSDLCRFETALRNYFTPLLTDPVEVTNLALFVEEEPGAPLSVHSLHPLGRVSARRTA</sequence>
<evidence type="ECO:0000313" key="2">
    <source>
        <dbReference type="Proteomes" id="UP000435138"/>
    </source>
</evidence>
<dbReference type="EMBL" id="WIXI01000051">
    <property type="protein sequence ID" value="MQY49857.1"/>
    <property type="molecule type" value="Genomic_DNA"/>
</dbReference>
<protein>
    <submittedName>
        <fullName evidence="1">DUF1045 domain-containing protein</fullName>
    </submittedName>
</protein>
<comment type="caution">
    <text evidence="1">The sequence shown here is derived from an EMBL/GenBank/DDBJ whole genome shotgun (WGS) entry which is preliminary data.</text>
</comment>
<dbReference type="AlphaFoldDB" id="A0A6A8AJ33"/>
<dbReference type="InterPro" id="IPR009389">
    <property type="entry name" value="DUF1045"/>
</dbReference>
<reference evidence="1 2" key="1">
    <citation type="submission" date="2019-11" db="EMBL/GenBank/DDBJ databases">
        <title>Genome analysis of Rhizobacterium cereale a novel genus and species isolated from maize roots in North Spain.</title>
        <authorList>
            <person name="Menendez E."/>
            <person name="Flores-Felix J.D."/>
            <person name="Ramirez-Bahena M.-H."/>
            <person name="Igual J.M."/>
            <person name="Garcia-Fraile P."/>
            <person name="Peix A."/>
            <person name="Velazquez E."/>
        </authorList>
    </citation>
    <scope>NUCLEOTIDE SEQUENCE [LARGE SCALE GENOMIC DNA]</scope>
    <source>
        <strain evidence="1 2">RZME27</strain>
    </source>
</reference>
<proteinExistence type="predicted"/>
<organism evidence="1 2">
    <name type="scientific">Endobacterium cereale</name>
    <dbReference type="NCBI Taxonomy" id="2663029"/>
    <lineage>
        <taxon>Bacteria</taxon>
        <taxon>Pseudomonadati</taxon>
        <taxon>Pseudomonadota</taxon>
        <taxon>Alphaproteobacteria</taxon>
        <taxon>Hyphomicrobiales</taxon>
        <taxon>Rhizobiaceae</taxon>
        <taxon>Endobacterium</taxon>
    </lineage>
</organism>
<dbReference type="Pfam" id="PF06299">
    <property type="entry name" value="DUF1045"/>
    <property type="match status" value="1"/>
</dbReference>
<gene>
    <name evidence="1" type="ORF">GAO09_27900</name>
</gene>
<dbReference type="Proteomes" id="UP000435138">
    <property type="component" value="Unassembled WGS sequence"/>
</dbReference>